<evidence type="ECO:0000256" key="3">
    <source>
        <dbReference type="ARBA" id="ARBA00022723"/>
    </source>
</evidence>
<evidence type="ECO:0000256" key="2">
    <source>
        <dbReference type="ARBA" id="ARBA00022553"/>
    </source>
</evidence>
<dbReference type="PROSITE" id="PS50826">
    <property type="entry name" value="RUN"/>
    <property type="match status" value="1"/>
</dbReference>
<dbReference type="InterPro" id="IPR004012">
    <property type="entry name" value="Run_dom"/>
</dbReference>
<evidence type="ECO:0000256" key="4">
    <source>
        <dbReference type="ARBA" id="ARBA00022737"/>
    </source>
</evidence>
<feature type="domain" description="RUN" evidence="10">
    <location>
        <begin position="47"/>
        <end position="186"/>
    </location>
</feature>
<reference evidence="11 12" key="1">
    <citation type="journal article" date="2021" name="BMC Biol.">
        <title>Horizontally acquired antibacterial genes associated with adaptive radiation of ladybird beetles.</title>
        <authorList>
            <person name="Li H.S."/>
            <person name="Tang X.F."/>
            <person name="Huang Y.H."/>
            <person name="Xu Z.Y."/>
            <person name="Chen M.L."/>
            <person name="Du X.Y."/>
            <person name="Qiu B.Y."/>
            <person name="Chen P.T."/>
            <person name="Zhang W."/>
            <person name="Slipinski A."/>
            <person name="Escalona H.E."/>
            <person name="Waterhouse R.M."/>
            <person name="Zwick A."/>
            <person name="Pang H."/>
        </authorList>
    </citation>
    <scope>NUCLEOTIDE SEQUENCE [LARGE SCALE GENOMIC DNA]</scope>
    <source>
        <strain evidence="11">SYSU2018</strain>
    </source>
</reference>
<evidence type="ECO:0000313" key="12">
    <source>
        <dbReference type="Proteomes" id="UP001516400"/>
    </source>
</evidence>
<dbReference type="CDD" id="cd17679">
    <property type="entry name" value="RUN_PLEKHM1"/>
    <property type="match status" value="1"/>
</dbReference>
<keyword evidence="5" id="KW-0967">Endosome</keyword>
<dbReference type="SMART" id="SM01175">
    <property type="entry name" value="DUF4206"/>
    <property type="match status" value="1"/>
</dbReference>
<keyword evidence="3" id="KW-0479">Metal-binding</keyword>
<dbReference type="GO" id="GO:0008270">
    <property type="term" value="F:zinc ion binding"/>
    <property type="evidence" value="ECO:0007669"/>
    <property type="project" value="UniProtKB-KW"/>
</dbReference>
<feature type="compositionally biased region" description="Basic and acidic residues" evidence="9">
    <location>
        <begin position="271"/>
        <end position="284"/>
    </location>
</feature>
<dbReference type="AlphaFoldDB" id="A0ABD2PF07"/>
<dbReference type="Pfam" id="PF02759">
    <property type="entry name" value="RUN"/>
    <property type="match status" value="1"/>
</dbReference>
<dbReference type="EMBL" id="JABFTP020000186">
    <property type="protein sequence ID" value="KAL3289564.1"/>
    <property type="molecule type" value="Genomic_DNA"/>
</dbReference>
<evidence type="ECO:0000256" key="5">
    <source>
        <dbReference type="ARBA" id="ARBA00022753"/>
    </source>
</evidence>
<keyword evidence="4" id="KW-0677">Repeat</keyword>
<evidence type="ECO:0000313" key="11">
    <source>
        <dbReference type="EMBL" id="KAL3289564.1"/>
    </source>
</evidence>
<dbReference type="SUPFAM" id="SSF140741">
    <property type="entry name" value="RUN domain-like"/>
    <property type="match status" value="1"/>
</dbReference>
<dbReference type="Proteomes" id="UP001516400">
    <property type="component" value="Unassembled WGS sequence"/>
</dbReference>
<evidence type="ECO:0000256" key="9">
    <source>
        <dbReference type="SAM" id="MobiDB-lite"/>
    </source>
</evidence>
<dbReference type="PANTHER" id="PTHR12326">
    <property type="entry name" value="PLECKSTRIN HOMOLOGY DOMAIN CONTAINING PROTEIN"/>
    <property type="match status" value="1"/>
</dbReference>
<keyword evidence="6" id="KW-0863">Zinc-finger</keyword>
<comment type="caution">
    <text evidence="11">The sequence shown here is derived from an EMBL/GenBank/DDBJ whole genome shotgun (WGS) entry which is preliminary data.</text>
</comment>
<dbReference type="SMART" id="SM00593">
    <property type="entry name" value="RUN"/>
    <property type="match status" value="1"/>
</dbReference>
<organism evidence="11 12">
    <name type="scientific">Cryptolaemus montrouzieri</name>
    <dbReference type="NCBI Taxonomy" id="559131"/>
    <lineage>
        <taxon>Eukaryota</taxon>
        <taxon>Metazoa</taxon>
        <taxon>Ecdysozoa</taxon>
        <taxon>Arthropoda</taxon>
        <taxon>Hexapoda</taxon>
        <taxon>Insecta</taxon>
        <taxon>Pterygota</taxon>
        <taxon>Neoptera</taxon>
        <taxon>Endopterygota</taxon>
        <taxon>Coleoptera</taxon>
        <taxon>Polyphaga</taxon>
        <taxon>Cucujiformia</taxon>
        <taxon>Coccinelloidea</taxon>
        <taxon>Coccinellidae</taxon>
        <taxon>Scymninae</taxon>
        <taxon>Scymnini</taxon>
        <taxon>Cryptolaemus</taxon>
    </lineage>
</organism>
<feature type="compositionally biased region" description="Polar residues" evidence="9">
    <location>
        <begin position="315"/>
        <end position="334"/>
    </location>
</feature>
<evidence type="ECO:0000256" key="6">
    <source>
        <dbReference type="ARBA" id="ARBA00022771"/>
    </source>
</evidence>
<gene>
    <name evidence="11" type="ORF">HHI36_022981</name>
</gene>
<evidence type="ECO:0000259" key="10">
    <source>
        <dbReference type="PROSITE" id="PS50826"/>
    </source>
</evidence>
<feature type="region of interest" description="Disordered" evidence="9">
    <location>
        <begin position="271"/>
        <end position="294"/>
    </location>
</feature>
<dbReference type="CDD" id="cd00029">
    <property type="entry name" value="C1"/>
    <property type="match status" value="1"/>
</dbReference>
<sequence>MNKLLKSVRIKNNRDEVIKRSIIDQLSNSVKELQYSGIEENRTNRVIDNTEAANQLCIIIEAIFLHGLKDSLSDRFQRALADVDARPEPSFWSALLVISHRQIIDQITNLAQITSETGQCRAWIRQALNDCLLSSYLLTMRQDPSALKNFYKVGAFVRDCELLDVAQRLIEGFEGFKTVTLPCNSSLLNTWPPSSLYLAGIWAPTLKTCPLAHCDDVAQSIEVTTIQKIPDNISETNSLSSAISVTSQSSGFKQMMAFNEDEVLKMILTKTDESTENSNKKTPDSKPQQSEVKKEYNVGNALDRAAGWSFDESSDNQSASGSSEPMKIEQNNEVENPKSMEESFNALIDSYNVLHGDYIRTPDLKEVWRKIDDMHMHVTIVEPPTKRNDNHVEEAVPNVAVLKNESKALAVQLGDISKEKGLDKQNFECLGCKTPFIADQKLNVCAFTGDYYCDSCMSDENISIPARIIHNWDFNSYPVSQRSFNYIKEVKDHPILDFKVLNPFIYSVVDEMAVLQTLRNQLNYLRAYLYTCREPIIGELQKIMYPREYMYEHVHRYSVSDLSEISNGVLAQCLQRGVDFGKEHVTTCWLCSQKGFVCEVCDKPKTIFPFDVENVYRCNDCNAVYHKHCLTKHKPCPKCKRKKEREDQSLLGAIVDV</sequence>
<accession>A0ABD2PF07</accession>
<feature type="region of interest" description="Disordered" evidence="9">
    <location>
        <begin position="306"/>
        <end position="338"/>
    </location>
</feature>
<dbReference type="GO" id="GO:0005770">
    <property type="term" value="C:late endosome"/>
    <property type="evidence" value="ECO:0007669"/>
    <property type="project" value="UniProtKB-SubCell"/>
</dbReference>
<evidence type="ECO:0000256" key="8">
    <source>
        <dbReference type="ARBA" id="ARBA00023006"/>
    </source>
</evidence>
<evidence type="ECO:0000256" key="7">
    <source>
        <dbReference type="ARBA" id="ARBA00022833"/>
    </source>
</evidence>
<keyword evidence="8" id="KW-0072">Autophagy</keyword>
<proteinExistence type="predicted"/>
<dbReference type="Pfam" id="PF13901">
    <property type="entry name" value="RH_dom"/>
    <property type="match status" value="1"/>
</dbReference>
<dbReference type="Gene3D" id="1.20.58.900">
    <property type="match status" value="1"/>
</dbReference>
<keyword evidence="7" id="KW-0862">Zinc</keyword>
<comment type="subcellular location">
    <subcellularLocation>
        <location evidence="1">Late endosome</location>
    </subcellularLocation>
</comment>
<dbReference type="InterPro" id="IPR037213">
    <property type="entry name" value="Run_dom_sf"/>
</dbReference>
<dbReference type="InterPro" id="IPR047326">
    <property type="entry name" value="RUN_PLEKHM1"/>
</dbReference>
<dbReference type="InterPro" id="IPR051366">
    <property type="entry name" value="DEF8"/>
</dbReference>
<keyword evidence="2" id="KW-0597">Phosphoprotein</keyword>
<dbReference type="PANTHER" id="PTHR12326:SF12">
    <property type="entry name" value="PLECKSTRIN HOMOLOGY AND RUN DOMAIN CONTAINING M1"/>
    <property type="match status" value="1"/>
</dbReference>
<dbReference type="GO" id="GO:0006914">
    <property type="term" value="P:autophagy"/>
    <property type="evidence" value="ECO:0007669"/>
    <property type="project" value="UniProtKB-KW"/>
</dbReference>
<dbReference type="InterPro" id="IPR025258">
    <property type="entry name" value="RH_dom"/>
</dbReference>
<keyword evidence="12" id="KW-1185">Reference proteome</keyword>
<name>A0ABD2PF07_9CUCU</name>
<protein>
    <recommendedName>
        <fullName evidence="10">RUN domain-containing protein</fullName>
    </recommendedName>
</protein>
<evidence type="ECO:0000256" key="1">
    <source>
        <dbReference type="ARBA" id="ARBA00004603"/>
    </source>
</evidence>